<feature type="non-terminal residue" evidence="2">
    <location>
        <position position="184"/>
    </location>
</feature>
<sequence>MIKKFLDLGMQPLANKYLTKKDIIKKNKEQFYHLEVGFNSKTKLVSIINTVPSKKMFDDNYPYRSSMSRTMILSFKKLAKNLIKTYNPNSILEIGSNDGPLIRNFSKKKVICVEPCKNLAIITKRMGYKTYASFWNMRLAKKIKSKTEKADLIYSANTLSHINDLNSVFRSIAYILSDDGILII</sequence>
<dbReference type="InterPro" id="IPR013630">
    <property type="entry name" value="Methyltransf_Zn-bd_dom_put"/>
</dbReference>
<dbReference type="Pfam" id="PF13489">
    <property type="entry name" value="Methyltransf_23"/>
    <property type="match status" value="1"/>
</dbReference>
<evidence type="ECO:0000313" key="2">
    <source>
        <dbReference type="EMBL" id="SVD09524.1"/>
    </source>
</evidence>
<gene>
    <name evidence="2" type="ORF">METZ01_LOCUS362378</name>
</gene>
<protein>
    <recommendedName>
        <fullName evidence="1">Methyltransferase putative zinc binding domain-containing protein</fullName>
    </recommendedName>
</protein>
<dbReference type="InterPro" id="IPR038576">
    <property type="entry name" value="Methyltransf_Zn-bd_dom_put_sf"/>
</dbReference>
<feature type="non-terminal residue" evidence="2">
    <location>
        <position position="1"/>
    </location>
</feature>
<dbReference type="Gene3D" id="3.40.50.150">
    <property type="entry name" value="Vaccinia Virus protein VP39"/>
    <property type="match status" value="1"/>
</dbReference>
<organism evidence="2">
    <name type="scientific">marine metagenome</name>
    <dbReference type="NCBI Taxonomy" id="408172"/>
    <lineage>
        <taxon>unclassified sequences</taxon>
        <taxon>metagenomes</taxon>
        <taxon>ecological metagenomes</taxon>
    </lineage>
</organism>
<dbReference type="InterPro" id="IPR029063">
    <property type="entry name" value="SAM-dependent_MTases_sf"/>
</dbReference>
<dbReference type="PANTHER" id="PTHR43861:SF5">
    <property type="entry name" value="BLL5978 PROTEIN"/>
    <property type="match status" value="1"/>
</dbReference>
<dbReference type="AlphaFoldDB" id="A0A382SHZ6"/>
<name>A0A382SHZ6_9ZZZZ</name>
<dbReference type="EMBL" id="UINC01129258">
    <property type="protein sequence ID" value="SVD09524.1"/>
    <property type="molecule type" value="Genomic_DNA"/>
</dbReference>
<accession>A0A382SHZ6</accession>
<dbReference type="Pfam" id="PF08421">
    <property type="entry name" value="Methyltransf_13"/>
    <property type="match status" value="1"/>
</dbReference>
<dbReference type="PANTHER" id="PTHR43861">
    <property type="entry name" value="TRANS-ACONITATE 2-METHYLTRANSFERASE-RELATED"/>
    <property type="match status" value="1"/>
</dbReference>
<reference evidence="2" key="1">
    <citation type="submission" date="2018-05" db="EMBL/GenBank/DDBJ databases">
        <authorList>
            <person name="Lanie J.A."/>
            <person name="Ng W.-L."/>
            <person name="Kazmierczak K.M."/>
            <person name="Andrzejewski T.M."/>
            <person name="Davidsen T.M."/>
            <person name="Wayne K.J."/>
            <person name="Tettelin H."/>
            <person name="Glass J.I."/>
            <person name="Rusch D."/>
            <person name="Podicherti R."/>
            <person name="Tsui H.-C.T."/>
            <person name="Winkler M.E."/>
        </authorList>
    </citation>
    <scope>NUCLEOTIDE SEQUENCE</scope>
</reference>
<evidence type="ECO:0000259" key="1">
    <source>
        <dbReference type="Pfam" id="PF08421"/>
    </source>
</evidence>
<dbReference type="Gene3D" id="6.20.50.110">
    <property type="entry name" value="Methyltransferase, zinc-binding domain"/>
    <property type="match status" value="1"/>
</dbReference>
<proteinExistence type="predicted"/>
<dbReference type="SUPFAM" id="SSF53335">
    <property type="entry name" value="S-adenosyl-L-methionine-dependent methyltransferases"/>
    <property type="match status" value="1"/>
</dbReference>
<feature type="domain" description="Methyltransferase putative zinc binding" evidence="1">
    <location>
        <begin position="3"/>
        <end position="57"/>
    </location>
</feature>